<dbReference type="SMART" id="SM00382">
    <property type="entry name" value="AAA"/>
    <property type="match status" value="1"/>
</dbReference>
<dbReference type="EMBL" id="JANAVB010040820">
    <property type="protein sequence ID" value="KAJ6797339.1"/>
    <property type="molecule type" value="Genomic_DNA"/>
</dbReference>
<keyword evidence="9" id="KW-1185">Reference proteome</keyword>
<dbReference type="GO" id="GO:0003924">
    <property type="term" value="F:GTPase activity"/>
    <property type="evidence" value="ECO:0007669"/>
    <property type="project" value="TreeGrafter"/>
</dbReference>
<comment type="similarity">
    <text evidence="2">Belongs to the GTP-binding SRP family.</text>
</comment>
<keyword evidence="5" id="KW-0472">Membrane</keyword>
<dbReference type="NCBIfam" id="TIGR00064">
    <property type="entry name" value="ftsY"/>
    <property type="match status" value="1"/>
</dbReference>
<evidence type="ECO:0000259" key="7">
    <source>
        <dbReference type="PROSITE" id="PS00300"/>
    </source>
</evidence>
<gene>
    <name evidence="8" type="ORF">M6B38_216675</name>
</gene>
<evidence type="ECO:0000313" key="8">
    <source>
        <dbReference type="EMBL" id="KAJ6797339.1"/>
    </source>
</evidence>
<dbReference type="InterPro" id="IPR004390">
    <property type="entry name" value="SR_rcpt_FtsY"/>
</dbReference>
<dbReference type="GO" id="GO:0006614">
    <property type="term" value="P:SRP-dependent cotranslational protein targeting to membrane"/>
    <property type="evidence" value="ECO:0007669"/>
    <property type="project" value="InterPro"/>
</dbReference>
<dbReference type="Proteomes" id="UP001140949">
    <property type="component" value="Unassembled WGS sequence"/>
</dbReference>
<dbReference type="SUPFAM" id="SSF47364">
    <property type="entry name" value="Domain of the SRP/SRP receptor G-proteins"/>
    <property type="match status" value="1"/>
</dbReference>
<keyword evidence="8" id="KW-0132">Cell division</keyword>
<dbReference type="InterPro" id="IPR003593">
    <property type="entry name" value="AAA+_ATPase"/>
</dbReference>
<dbReference type="SMART" id="SM00962">
    <property type="entry name" value="SRP54"/>
    <property type="match status" value="1"/>
</dbReference>
<name>A0AAX6E076_IRIPA</name>
<organism evidence="8 9">
    <name type="scientific">Iris pallida</name>
    <name type="common">Sweet iris</name>
    <dbReference type="NCBI Taxonomy" id="29817"/>
    <lineage>
        <taxon>Eukaryota</taxon>
        <taxon>Viridiplantae</taxon>
        <taxon>Streptophyta</taxon>
        <taxon>Embryophyta</taxon>
        <taxon>Tracheophyta</taxon>
        <taxon>Spermatophyta</taxon>
        <taxon>Magnoliopsida</taxon>
        <taxon>Liliopsida</taxon>
        <taxon>Asparagales</taxon>
        <taxon>Iridaceae</taxon>
        <taxon>Iridoideae</taxon>
        <taxon>Irideae</taxon>
        <taxon>Iris</taxon>
    </lineage>
</organism>
<dbReference type="GO" id="GO:0016020">
    <property type="term" value="C:membrane"/>
    <property type="evidence" value="ECO:0007669"/>
    <property type="project" value="UniProtKB-SubCell"/>
</dbReference>
<accession>A0AAX6E076</accession>
<sequence length="366" mass="39057">MAAAAASSRLTSPFLSTPPTVLRRYNGQNPPRTTAATTICSAGGQTGFFTRLGRLIKEKAKSDVEKLFSGFSKTRNNLAVVDELLLYWNLSESDRVLDELEEALLVADFGPKISFKIVDTLRDDILAGKLKSGSQIKEALKKSVLDLLTSKAKKTELQLGFRKPAVIMVVGVNGGGKTTSIGKLAHRLKNEGAKILMAAGDTFRAAASEQLEVWAERTGSEIVVADGEKVKAQSVLSQAVKRGKEQGYDIVLCDTSGRLHTNYSLMEELIACKKAVGKVVSGAPNEILLVLDGTTGLNMLPQAREFNEVVGITGLILTKLDGSARGGCVVSVVDELGIPVKFVGVGEGVDDLQPFDAEAFVNAIFS</sequence>
<dbReference type="Pfam" id="PF00448">
    <property type="entry name" value="SRP54"/>
    <property type="match status" value="1"/>
</dbReference>
<evidence type="ECO:0000313" key="9">
    <source>
        <dbReference type="Proteomes" id="UP001140949"/>
    </source>
</evidence>
<dbReference type="CDD" id="cd17874">
    <property type="entry name" value="FtsY"/>
    <property type="match status" value="1"/>
</dbReference>
<dbReference type="FunFam" id="3.40.50.300:FF:000053">
    <property type="entry name" value="Signal recognition particle receptor FtsY"/>
    <property type="match status" value="1"/>
</dbReference>
<reference evidence="8" key="2">
    <citation type="submission" date="2023-04" db="EMBL/GenBank/DDBJ databases">
        <authorList>
            <person name="Bruccoleri R.E."/>
            <person name="Oakeley E.J."/>
            <person name="Faust A.-M."/>
            <person name="Dessus-Babus S."/>
            <person name="Altorfer M."/>
            <person name="Burckhardt D."/>
            <person name="Oertli M."/>
            <person name="Naumann U."/>
            <person name="Petersen F."/>
            <person name="Wong J."/>
        </authorList>
    </citation>
    <scope>NUCLEOTIDE SEQUENCE</scope>
    <source>
        <strain evidence="8">GSM-AAB239-AS_SAM_17_03QT</strain>
        <tissue evidence="8">Leaf</tissue>
    </source>
</reference>
<dbReference type="FunFam" id="1.20.120.140:FF:000006">
    <property type="entry name" value="Cell division FtsY, chloroplastic-like protein"/>
    <property type="match status" value="1"/>
</dbReference>
<dbReference type="Gene3D" id="1.20.120.140">
    <property type="entry name" value="Signal recognition particle SRP54, nucleotide-binding domain"/>
    <property type="match status" value="1"/>
</dbReference>
<keyword evidence="6" id="KW-0675">Receptor</keyword>
<dbReference type="GO" id="GO:0005525">
    <property type="term" value="F:GTP binding"/>
    <property type="evidence" value="ECO:0007669"/>
    <property type="project" value="UniProtKB-KW"/>
</dbReference>
<proteinExistence type="inferred from homology"/>
<dbReference type="InterPro" id="IPR042101">
    <property type="entry name" value="SRP54_N_sf"/>
</dbReference>
<comment type="caution">
    <text evidence="8">The sequence shown here is derived from an EMBL/GenBank/DDBJ whole genome shotgun (WGS) entry which is preliminary data.</text>
</comment>
<dbReference type="Gene3D" id="3.40.50.300">
    <property type="entry name" value="P-loop containing nucleotide triphosphate hydrolases"/>
    <property type="match status" value="1"/>
</dbReference>
<keyword evidence="3" id="KW-0547">Nucleotide-binding</keyword>
<reference evidence="8" key="1">
    <citation type="journal article" date="2023" name="GigaByte">
        <title>Genome assembly of the bearded iris, Iris pallida Lam.</title>
        <authorList>
            <person name="Bruccoleri R.E."/>
            <person name="Oakeley E.J."/>
            <person name="Faust A.M.E."/>
            <person name="Altorfer M."/>
            <person name="Dessus-Babus S."/>
            <person name="Burckhardt D."/>
            <person name="Oertli M."/>
            <person name="Naumann U."/>
            <person name="Petersen F."/>
            <person name="Wong J."/>
        </authorList>
    </citation>
    <scope>NUCLEOTIDE SEQUENCE</scope>
    <source>
        <strain evidence="8">GSM-AAB239-AS_SAM_17_03QT</strain>
    </source>
</reference>
<dbReference type="GO" id="GO:0005047">
    <property type="term" value="F:signal recognition particle binding"/>
    <property type="evidence" value="ECO:0007669"/>
    <property type="project" value="TreeGrafter"/>
</dbReference>
<evidence type="ECO:0000256" key="4">
    <source>
        <dbReference type="ARBA" id="ARBA00023134"/>
    </source>
</evidence>
<keyword evidence="4" id="KW-0342">GTP-binding</keyword>
<dbReference type="InterPro" id="IPR013822">
    <property type="entry name" value="Signal_recog_particl_SRP54_hlx"/>
</dbReference>
<evidence type="ECO:0000256" key="6">
    <source>
        <dbReference type="ARBA" id="ARBA00023170"/>
    </source>
</evidence>
<dbReference type="SUPFAM" id="SSF52540">
    <property type="entry name" value="P-loop containing nucleoside triphosphate hydrolases"/>
    <property type="match status" value="1"/>
</dbReference>
<evidence type="ECO:0000256" key="1">
    <source>
        <dbReference type="ARBA" id="ARBA00004170"/>
    </source>
</evidence>
<dbReference type="Pfam" id="PF02881">
    <property type="entry name" value="SRP54_N"/>
    <property type="match status" value="1"/>
</dbReference>
<evidence type="ECO:0000256" key="2">
    <source>
        <dbReference type="ARBA" id="ARBA00008531"/>
    </source>
</evidence>
<dbReference type="InterPro" id="IPR000897">
    <property type="entry name" value="SRP54_GTPase_dom"/>
</dbReference>
<dbReference type="SMART" id="SM00963">
    <property type="entry name" value="SRP54_N"/>
    <property type="match status" value="1"/>
</dbReference>
<dbReference type="GO" id="GO:0051301">
    <property type="term" value="P:cell division"/>
    <property type="evidence" value="ECO:0007669"/>
    <property type="project" value="UniProtKB-KW"/>
</dbReference>
<keyword evidence="8" id="KW-0131">Cell cycle</keyword>
<protein>
    <submittedName>
        <fullName evidence="8">Cell division protein FtsY-like protein, chloroplastic</fullName>
    </submittedName>
</protein>
<dbReference type="PROSITE" id="PS00300">
    <property type="entry name" value="SRP54"/>
    <property type="match status" value="1"/>
</dbReference>
<dbReference type="InterPro" id="IPR036225">
    <property type="entry name" value="SRP/SRP_N"/>
</dbReference>
<dbReference type="PANTHER" id="PTHR43134">
    <property type="entry name" value="SIGNAL RECOGNITION PARTICLE RECEPTOR SUBUNIT ALPHA"/>
    <property type="match status" value="1"/>
</dbReference>
<dbReference type="GO" id="GO:0005737">
    <property type="term" value="C:cytoplasm"/>
    <property type="evidence" value="ECO:0007669"/>
    <property type="project" value="UniProtKB-ARBA"/>
</dbReference>
<dbReference type="PANTHER" id="PTHR43134:SF7">
    <property type="entry name" value="CELL DIVISION PROTEIN FTSY HOMOLOG, CHLOROPLASTIC"/>
    <property type="match status" value="1"/>
</dbReference>
<evidence type="ECO:0000256" key="3">
    <source>
        <dbReference type="ARBA" id="ARBA00022741"/>
    </source>
</evidence>
<comment type="subcellular location">
    <subcellularLocation>
        <location evidence="1">Membrane</location>
        <topology evidence="1">Peripheral membrane protein</topology>
    </subcellularLocation>
</comment>
<evidence type="ECO:0000256" key="5">
    <source>
        <dbReference type="ARBA" id="ARBA00023136"/>
    </source>
</evidence>
<dbReference type="AlphaFoldDB" id="A0AAX6E076"/>
<dbReference type="InterPro" id="IPR027417">
    <property type="entry name" value="P-loop_NTPase"/>
</dbReference>
<feature type="domain" description="SRP54-type proteins GTP-binding" evidence="7">
    <location>
        <begin position="339"/>
        <end position="352"/>
    </location>
</feature>